<dbReference type="AlphaFoldDB" id="A0A271VP58"/>
<proteinExistence type="predicted"/>
<sequence length="63" mass="7317">MTNPWVFPVPCRLPADPFTLRYERISATAVFHCTSTHLTKTFNFPLKINKLKTKTTKHLQINT</sequence>
<dbReference type="EMBL" id="NMSH01000025">
    <property type="protein sequence ID" value="PAR19948.1"/>
    <property type="molecule type" value="Genomic_DNA"/>
</dbReference>
<reference evidence="2" key="1">
    <citation type="submission" date="2017-07" db="EMBL/GenBank/DDBJ databases">
        <authorList>
            <person name="Boucher Y."/>
            <person name="Orata F.D."/>
        </authorList>
    </citation>
    <scope>NUCLEOTIDE SEQUENCE [LARGE SCALE GENOMIC DNA]</scope>
    <source>
        <strain evidence="2">OYP9E10</strain>
    </source>
</reference>
<name>A0A271VP58_VIBMT</name>
<dbReference type="RefSeq" id="WP_081022438.1">
    <property type="nucleotide sequence ID" value="NZ_ACZT01000026.1"/>
</dbReference>
<gene>
    <name evidence="1" type="ORF">CGU03_14255</name>
</gene>
<protein>
    <submittedName>
        <fullName evidence="1">Uncharacterized protein</fullName>
    </submittedName>
</protein>
<evidence type="ECO:0000313" key="1">
    <source>
        <dbReference type="EMBL" id="PAR19948.1"/>
    </source>
</evidence>
<accession>A0A271VP58</accession>
<evidence type="ECO:0000313" key="2">
    <source>
        <dbReference type="Proteomes" id="UP000216173"/>
    </source>
</evidence>
<organism evidence="1 2">
    <name type="scientific">Vibrio metoecus</name>
    <dbReference type="NCBI Taxonomy" id="1481663"/>
    <lineage>
        <taxon>Bacteria</taxon>
        <taxon>Pseudomonadati</taxon>
        <taxon>Pseudomonadota</taxon>
        <taxon>Gammaproteobacteria</taxon>
        <taxon>Vibrionales</taxon>
        <taxon>Vibrionaceae</taxon>
        <taxon>Vibrio</taxon>
    </lineage>
</organism>
<dbReference type="Proteomes" id="UP000216173">
    <property type="component" value="Unassembled WGS sequence"/>
</dbReference>
<comment type="caution">
    <text evidence="1">The sequence shown here is derived from an EMBL/GenBank/DDBJ whole genome shotgun (WGS) entry which is preliminary data.</text>
</comment>